<sequence>MKKLIYAFVLSLPLSGLNALELNNDLSVLNFVTVKNDTVAELMTFESLSGTIDEETGDAELSVDLNSIASGINIRNKRMREFLFEIDTFPVAIFTTSVKKAKLKDMVVGEQKSLELKGKLALHGQTAPLEFNVIVTKRADNSYHAVTTSPAFISANSFDLAPGVDKLRSLAGLTNIDLVVPVTFSVVFQ</sequence>
<dbReference type="PIRSF" id="PIRSF029811">
    <property type="entry name" value="UCP029811"/>
    <property type="match status" value="1"/>
</dbReference>
<keyword evidence="1" id="KW-0732">Signal</keyword>
<protein>
    <submittedName>
        <fullName evidence="3">YceI family protein</fullName>
    </submittedName>
</protein>
<dbReference type="Proteomes" id="UP001557484">
    <property type="component" value="Unassembled WGS sequence"/>
</dbReference>
<reference evidence="3 4" key="1">
    <citation type="journal article" date="2011" name="Int. J. Syst. Evol. Microbiol.">
        <title>Zhongshania antarctica gen. nov., sp. nov. and Zhongshania guokunii sp. nov., gammaproteobacteria respectively isolated from coastal attached (fast) ice and surface seawater of the Antarctic.</title>
        <authorList>
            <person name="Li H.J."/>
            <person name="Zhang X.Y."/>
            <person name="Chen C.X."/>
            <person name="Zhang Y.J."/>
            <person name="Gao Z.M."/>
            <person name="Yu Y."/>
            <person name="Chen X.L."/>
            <person name="Chen B."/>
            <person name="Zhang Y.Z."/>
        </authorList>
    </citation>
    <scope>NUCLEOTIDE SEQUENCE [LARGE SCALE GENOMIC DNA]</scope>
    <source>
        <strain evidence="3 4">R06B22</strain>
    </source>
</reference>
<evidence type="ECO:0000256" key="1">
    <source>
        <dbReference type="SAM" id="SignalP"/>
    </source>
</evidence>
<dbReference type="EMBL" id="JBFRYB010000001">
    <property type="protein sequence ID" value="MEX1665867.1"/>
    <property type="molecule type" value="Genomic_DNA"/>
</dbReference>
<accession>A0ABV3TWA1</accession>
<name>A0ABV3TWA1_9GAMM</name>
<dbReference type="InterPro" id="IPR027016">
    <property type="entry name" value="UCP029811"/>
</dbReference>
<dbReference type="SUPFAM" id="SSF101874">
    <property type="entry name" value="YceI-like"/>
    <property type="match status" value="1"/>
</dbReference>
<dbReference type="SMART" id="SM00867">
    <property type="entry name" value="YceI"/>
    <property type="match status" value="1"/>
</dbReference>
<dbReference type="Gene3D" id="2.40.128.110">
    <property type="entry name" value="Lipid/polyisoprenoid-binding, YceI-like"/>
    <property type="match status" value="1"/>
</dbReference>
<dbReference type="InterPro" id="IPR036761">
    <property type="entry name" value="TTHA0802/YceI-like_sf"/>
</dbReference>
<evidence type="ECO:0000259" key="2">
    <source>
        <dbReference type="SMART" id="SM00867"/>
    </source>
</evidence>
<organism evidence="3 4">
    <name type="scientific">Zhongshania arctica</name>
    <dbReference type="NCBI Taxonomy" id="3238302"/>
    <lineage>
        <taxon>Bacteria</taxon>
        <taxon>Pseudomonadati</taxon>
        <taxon>Pseudomonadota</taxon>
        <taxon>Gammaproteobacteria</taxon>
        <taxon>Cellvibrionales</taxon>
        <taxon>Spongiibacteraceae</taxon>
        <taxon>Zhongshania</taxon>
    </lineage>
</organism>
<comment type="caution">
    <text evidence="3">The sequence shown here is derived from an EMBL/GenBank/DDBJ whole genome shotgun (WGS) entry which is preliminary data.</text>
</comment>
<dbReference type="RefSeq" id="WP_368375960.1">
    <property type="nucleotide sequence ID" value="NZ_JBFRYB010000001.1"/>
</dbReference>
<evidence type="ECO:0000313" key="4">
    <source>
        <dbReference type="Proteomes" id="UP001557484"/>
    </source>
</evidence>
<keyword evidence="4" id="KW-1185">Reference proteome</keyword>
<dbReference type="InterPro" id="IPR007372">
    <property type="entry name" value="Lipid/polyisoprenoid-bd_YceI"/>
</dbReference>
<feature type="domain" description="Lipid/polyisoprenoid-binding YceI-like" evidence="2">
    <location>
        <begin position="19"/>
        <end position="189"/>
    </location>
</feature>
<proteinExistence type="predicted"/>
<gene>
    <name evidence="3" type="ORF">AB4875_10235</name>
</gene>
<evidence type="ECO:0000313" key="3">
    <source>
        <dbReference type="EMBL" id="MEX1665867.1"/>
    </source>
</evidence>
<feature type="signal peptide" evidence="1">
    <location>
        <begin position="1"/>
        <end position="19"/>
    </location>
</feature>
<dbReference type="Pfam" id="PF04264">
    <property type="entry name" value="YceI"/>
    <property type="match status" value="1"/>
</dbReference>
<feature type="chain" id="PRO_5045886585" evidence="1">
    <location>
        <begin position="20"/>
        <end position="189"/>
    </location>
</feature>